<reference evidence="1" key="1">
    <citation type="submission" date="2020-05" db="EMBL/GenBank/DDBJ databases">
        <authorList>
            <person name="Zhu T."/>
            <person name="Keshari N."/>
            <person name="Lu X."/>
        </authorList>
    </citation>
    <scope>NUCLEOTIDE SEQUENCE</scope>
    <source>
        <strain evidence="1">NK1-12</strain>
    </source>
</reference>
<evidence type="ECO:0000313" key="1">
    <source>
        <dbReference type="EMBL" id="WNZ23613.1"/>
    </source>
</evidence>
<dbReference type="EMBL" id="CP053586">
    <property type="protein sequence ID" value="WNZ23613.1"/>
    <property type="molecule type" value="Genomic_DNA"/>
</dbReference>
<proteinExistence type="predicted"/>
<gene>
    <name evidence="1" type="ORF">HJG54_12630</name>
</gene>
<sequence>MDYARDNRLRLWFLGFENWKELDASLTSSSKVYLSQMAVCLKEMERVLKPGCYCVLVLGDVEREGQTKRTAEILANLAGDVTNQRLAVETIYDDLIPDERRSRRKTCTTKFERILVMKKA</sequence>
<organism evidence="1">
    <name type="scientific">Leptolyngbya sp. NK1-12</name>
    <dbReference type="NCBI Taxonomy" id="2547451"/>
    <lineage>
        <taxon>Bacteria</taxon>
        <taxon>Bacillati</taxon>
        <taxon>Cyanobacteriota</taxon>
        <taxon>Cyanophyceae</taxon>
        <taxon>Leptolyngbyales</taxon>
        <taxon>Leptolyngbyaceae</taxon>
        <taxon>Leptolyngbya group</taxon>
        <taxon>Leptolyngbya</taxon>
    </lineage>
</organism>
<protein>
    <submittedName>
        <fullName evidence="1">Uncharacterized protein</fullName>
    </submittedName>
</protein>
<dbReference type="InterPro" id="IPR029063">
    <property type="entry name" value="SAM-dependent_MTases_sf"/>
</dbReference>
<dbReference type="SUPFAM" id="SSF53335">
    <property type="entry name" value="S-adenosyl-L-methionine-dependent methyltransferases"/>
    <property type="match status" value="1"/>
</dbReference>
<dbReference type="RefSeq" id="WP_316435321.1">
    <property type="nucleotide sequence ID" value="NZ_CP053586.1"/>
</dbReference>
<name>A0AA97AQI8_9CYAN</name>
<dbReference type="AlphaFoldDB" id="A0AA97AQI8"/>
<accession>A0AA97AQI8</accession>
<dbReference type="Gene3D" id="3.40.50.150">
    <property type="entry name" value="Vaccinia Virus protein VP39"/>
    <property type="match status" value="1"/>
</dbReference>